<keyword evidence="2" id="KW-0472">Membrane</keyword>
<protein>
    <submittedName>
        <fullName evidence="3">Uncharacterized protein</fullName>
    </submittedName>
</protein>
<evidence type="ECO:0000313" key="4">
    <source>
        <dbReference type="Proteomes" id="UP000092596"/>
    </source>
</evidence>
<feature type="region of interest" description="Disordered" evidence="1">
    <location>
        <begin position="236"/>
        <end position="427"/>
    </location>
</feature>
<feature type="compositionally biased region" description="Basic and acidic residues" evidence="1">
    <location>
        <begin position="319"/>
        <end position="333"/>
    </location>
</feature>
<feature type="transmembrane region" description="Helical" evidence="2">
    <location>
        <begin position="20"/>
        <end position="39"/>
    </location>
</feature>
<reference evidence="3 4" key="1">
    <citation type="submission" date="2015-06" db="EMBL/GenBank/DDBJ databases">
        <title>Investigation of pathophysiology for high-risk pregnancy and development of treatment modality based on it.</title>
        <authorList>
            <person name="Kim B.-C."/>
            <person name="Lim S."/>
        </authorList>
    </citation>
    <scope>NUCLEOTIDE SEQUENCE [LARGE SCALE GENOMIC DNA]</scope>
    <source>
        <strain evidence="3 4">AD1-86</strain>
    </source>
</reference>
<keyword evidence="2" id="KW-1133">Transmembrane helix</keyword>
<feature type="transmembrane region" description="Helical" evidence="2">
    <location>
        <begin position="201"/>
        <end position="221"/>
    </location>
</feature>
<dbReference type="AlphaFoldDB" id="A0A1B0ZIS0"/>
<organism evidence="3 4">
    <name type="scientific">Dermabacter vaginalis</name>
    <dbReference type="NCBI Taxonomy" id="1630135"/>
    <lineage>
        <taxon>Bacteria</taxon>
        <taxon>Bacillati</taxon>
        <taxon>Actinomycetota</taxon>
        <taxon>Actinomycetes</taxon>
        <taxon>Micrococcales</taxon>
        <taxon>Dermabacteraceae</taxon>
        <taxon>Dermabacter</taxon>
    </lineage>
</organism>
<gene>
    <name evidence="3" type="ORF">DAD186_13390</name>
</gene>
<name>A0A1B0ZIS0_9MICO</name>
<feature type="compositionally biased region" description="Polar residues" evidence="1">
    <location>
        <begin position="407"/>
        <end position="416"/>
    </location>
</feature>
<accession>A0A1B0ZIS0</accession>
<evidence type="ECO:0000313" key="3">
    <source>
        <dbReference type="EMBL" id="ANP27889.1"/>
    </source>
</evidence>
<sequence length="427" mass="45179">MKRSIHDVGRAKGRVLVRKWLAGILILLGLAGLALGWAGQTVWAPKENHTAKASFNNAGAAVVINPGVLYVGGQKGTVTIKSSGDFFMISAPEGTVKEYLAKSKYTAITGASNWSTLATSTENADQSEGTQGVQNSDLWSDVEEKKSGETFAIEDWSKAELDPKNRQPYRAILLANDSDSSTITEVQITWPSHASNPWTPYAYAVGAVLLIIGLVLLLIAFNSRPERDLELEEAMRDRPVLNEGEGESDASSTPGEASGEEEPSVQETSSQGSRVAEAGVGTGEPAESELTPEADASHESQIAAESGRVLEPEPAPEAEASHEPEPVEARETETEPAAAAVAETAEDSEPAPAVEATAANTPVTVTRPGRRRGTPDDVTDRLKALELDKSETSAGGASVRPGRRRANGSNATTTMTDPIATPIEEER</sequence>
<proteinExistence type="predicted"/>
<evidence type="ECO:0000256" key="1">
    <source>
        <dbReference type="SAM" id="MobiDB-lite"/>
    </source>
</evidence>
<dbReference type="STRING" id="1630135.DAD186_13390"/>
<dbReference type="EMBL" id="CP012117">
    <property type="protein sequence ID" value="ANP27889.1"/>
    <property type="molecule type" value="Genomic_DNA"/>
</dbReference>
<feature type="compositionally biased region" description="Basic and acidic residues" evidence="1">
    <location>
        <begin position="373"/>
        <end position="391"/>
    </location>
</feature>
<dbReference type="Proteomes" id="UP000092596">
    <property type="component" value="Chromosome"/>
</dbReference>
<keyword evidence="2" id="KW-0812">Transmembrane</keyword>
<evidence type="ECO:0000256" key="2">
    <source>
        <dbReference type="SAM" id="Phobius"/>
    </source>
</evidence>
<dbReference type="KEGG" id="dva:DAD186_13390"/>